<dbReference type="EC" id="3.6.4.13" evidence="1"/>
<evidence type="ECO:0000256" key="2">
    <source>
        <dbReference type="ARBA" id="ARBA00022741"/>
    </source>
</evidence>
<dbReference type="Pfam" id="PF00271">
    <property type="entry name" value="Helicase_C"/>
    <property type="match status" value="1"/>
</dbReference>
<dbReference type="Gene3D" id="3.40.50.300">
    <property type="entry name" value="P-loop containing nucleotide triphosphate hydrolases"/>
    <property type="match status" value="2"/>
</dbReference>
<dbReference type="Pfam" id="PF00270">
    <property type="entry name" value="DEAD"/>
    <property type="match status" value="1"/>
</dbReference>
<dbReference type="SMART" id="SM00490">
    <property type="entry name" value="HELICc"/>
    <property type="match status" value="1"/>
</dbReference>
<evidence type="ECO:0000256" key="3">
    <source>
        <dbReference type="ARBA" id="ARBA00022801"/>
    </source>
</evidence>
<dbReference type="InterPro" id="IPR014014">
    <property type="entry name" value="RNA_helicase_DEAD_Q_motif"/>
</dbReference>
<evidence type="ECO:0000313" key="13">
    <source>
        <dbReference type="RefSeq" id="XP_003747431.1"/>
    </source>
</evidence>
<dbReference type="GO" id="GO:0005524">
    <property type="term" value="F:ATP binding"/>
    <property type="evidence" value="ECO:0007669"/>
    <property type="project" value="UniProtKB-KW"/>
</dbReference>
<reference evidence="13" key="1">
    <citation type="submission" date="2025-08" db="UniProtKB">
        <authorList>
            <consortium name="RefSeq"/>
        </authorList>
    </citation>
    <scope>IDENTIFICATION</scope>
</reference>
<dbReference type="PANTHER" id="PTHR47958">
    <property type="entry name" value="ATP-DEPENDENT RNA HELICASE DBP3"/>
    <property type="match status" value="1"/>
</dbReference>
<dbReference type="SUPFAM" id="SSF52540">
    <property type="entry name" value="P-loop containing nucleoside triphosphate hydrolases"/>
    <property type="match status" value="1"/>
</dbReference>
<keyword evidence="5" id="KW-0067">ATP-binding</keyword>
<comment type="catalytic activity">
    <reaction evidence="7">
        <text>ATP + H2O = ADP + phosphate + H(+)</text>
        <dbReference type="Rhea" id="RHEA:13065"/>
        <dbReference type="ChEBI" id="CHEBI:15377"/>
        <dbReference type="ChEBI" id="CHEBI:15378"/>
        <dbReference type="ChEBI" id="CHEBI:30616"/>
        <dbReference type="ChEBI" id="CHEBI:43474"/>
        <dbReference type="ChEBI" id="CHEBI:456216"/>
        <dbReference type="EC" id="3.6.4.13"/>
    </reaction>
</comment>
<proteinExistence type="predicted"/>
<evidence type="ECO:0000313" key="12">
    <source>
        <dbReference type="Proteomes" id="UP000694867"/>
    </source>
</evidence>
<keyword evidence="2" id="KW-0547">Nucleotide-binding</keyword>
<dbReference type="InterPro" id="IPR011545">
    <property type="entry name" value="DEAD/DEAH_box_helicase_dom"/>
</dbReference>
<dbReference type="GeneID" id="100908607"/>
<keyword evidence="4 13" id="KW-0347">Helicase</keyword>
<feature type="domain" description="DEAD-box RNA helicase Q" evidence="11">
    <location>
        <begin position="30"/>
        <end position="58"/>
    </location>
</feature>
<feature type="domain" description="Helicase ATP-binding" evidence="9">
    <location>
        <begin position="63"/>
        <end position="233"/>
    </location>
</feature>
<dbReference type="Proteomes" id="UP000694867">
    <property type="component" value="Unplaced"/>
</dbReference>
<dbReference type="GO" id="GO:0003724">
    <property type="term" value="F:RNA helicase activity"/>
    <property type="evidence" value="ECO:0007669"/>
    <property type="project" value="UniProtKB-EC"/>
</dbReference>
<feature type="domain" description="Helicase C-terminal" evidence="10">
    <location>
        <begin position="262"/>
        <end position="415"/>
    </location>
</feature>
<dbReference type="InterPro" id="IPR014001">
    <property type="entry name" value="Helicase_ATP-bd"/>
</dbReference>
<dbReference type="CDD" id="cd17963">
    <property type="entry name" value="DEADc_DDX19_DDX25"/>
    <property type="match status" value="1"/>
</dbReference>
<dbReference type="FunFam" id="3.40.50.300:FF:000849">
    <property type="entry name" value="ATP-dependent RNA helicase DBP5"/>
    <property type="match status" value="1"/>
</dbReference>
<evidence type="ECO:0000256" key="1">
    <source>
        <dbReference type="ARBA" id="ARBA00012552"/>
    </source>
</evidence>
<keyword evidence="12" id="KW-1185">Reference proteome</keyword>
<dbReference type="AlphaFoldDB" id="A0AAJ6W0J0"/>
<sequence>MRMLRTTLLESRDELQVQRTDSNSPLYSVKTFEELALREELLKAIYKMGFHRPSKIQETALPTLMANPATNMIAQSQSGTGKTATFLLASLSRLDETLDHPQVLILSPTFELARQTAAIAQQMTQFCPGIGVRFAIRGQTLLPGTKIQEQIVIGTPGKILDWALKFRFFDISKIKVFVLDEADVMLAGGGHHDLSIRIHRQLPADCQMMLFSSTYDEEVVEFANLMVPEPCIKITLKREEQSRGNIEQYVMHCPDVESKIRALVNIYSSLSVGQAVIFCHTKPGAAQIARTMMLIGQRAAILTGDLEIDERIRVLGRFRDGLDKVLVTTNVCARGIDIQQVSLVINFDLPVDYRGEPDFETYLHRIGRTGRFGKTGVAINFVDPNCSRDLLNIDKIQEHFKRNIKFLDFEDFELLEKIGRQY</sequence>
<dbReference type="InterPro" id="IPR001650">
    <property type="entry name" value="Helicase_C-like"/>
</dbReference>
<dbReference type="KEGG" id="goe:100908607"/>
<organism evidence="12 13">
    <name type="scientific">Galendromus occidentalis</name>
    <name type="common">western predatory mite</name>
    <dbReference type="NCBI Taxonomy" id="34638"/>
    <lineage>
        <taxon>Eukaryota</taxon>
        <taxon>Metazoa</taxon>
        <taxon>Ecdysozoa</taxon>
        <taxon>Arthropoda</taxon>
        <taxon>Chelicerata</taxon>
        <taxon>Arachnida</taxon>
        <taxon>Acari</taxon>
        <taxon>Parasitiformes</taxon>
        <taxon>Mesostigmata</taxon>
        <taxon>Gamasina</taxon>
        <taxon>Phytoseioidea</taxon>
        <taxon>Phytoseiidae</taxon>
        <taxon>Typhlodrominae</taxon>
        <taxon>Galendromus</taxon>
    </lineage>
</organism>
<keyword evidence="6" id="KW-0694">RNA-binding</keyword>
<evidence type="ECO:0000256" key="5">
    <source>
        <dbReference type="ARBA" id="ARBA00022840"/>
    </source>
</evidence>
<evidence type="ECO:0000256" key="6">
    <source>
        <dbReference type="ARBA" id="ARBA00022884"/>
    </source>
</evidence>
<dbReference type="RefSeq" id="XP_003747431.1">
    <property type="nucleotide sequence ID" value="XM_003747383.1"/>
</dbReference>
<feature type="short sequence motif" description="Q motif" evidence="8">
    <location>
        <begin position="30"/>
        <end position="58"/>
    </location>
</feature>
<evidence type="ECO:0000256" key="7">
    <source>
        <dbReference type="ARBA" id="ARBA00047984"/>
    </source>
</evidence>
<dbReference type="GO" id="GO:0003723">
    <property type="term" value="F:RNA binding"/>
    <property type="evidence" value="ECO:0007669"/>
    <property type="project" value="UniProtKB-KW"/>
</dbReference>
<evidence type="ECO:0000256" key="8">
    <source>
        <dbReference type="PROSITE-ProRule" id="PRU00552"/>
    </source>
</evidence>
<name>A0AAJ6W0J0_9ACAR</name>
<evidence type="ECO:0000259" key="11">
    <source>
        <dbReference type="PROSITE" id="PS51195"/>
    </source>
</evidence>
<dbReference type="GO" id="GO:0016787">
    <property type="term" value="F:hydrolase activity"/>
    <property type="evidence" value="ECO:0007669"/>
    <property type="project" value="UniProtKB-KW"/>
</dbReference>
<accession>A0AAJ6W0J0</accession>
<evidence type="ECO:0000256" key="4">
    <source>
        <dbReference type="ARBA" id="ARBA00022806"/>
    </source>
</evidence>
<evidence type="ECO:0000259" key="9">
    <source>
        <dbReference type="PROSITE" id="PS51192"/>
    </source>
</evidence>
<dbReference type="SMART" id="SM00487">
    <property type="entry name" value="DEXDc"/>
    <property type="match status" value="1"/>
</dbReference>
<dbReference type="CDD" id="cd18787">
    <property type="entry name" value="SF2_C_DEAD"/>
    <property type="match status" value="1"/>
</dbReference>
<gene>
    <name evidence="13" type="primary">LOC100908607</name>
</gene>
<keyword evidence="3" id="KW-0378">Hydrolase</keyword>
<evidence type="ECO:0000259" key="10">
    <source>
        <dbReference type="PROSITE" id="PS51194"/>
    </source>
</evidence>
<dbReference type="PROSITE" id="PS51192">
    <property type="entry name" value="HELICASE_ATP_BIND_1"/>
    <property type="match status" value="1"/>
</dbReference>
<protein>
    <recommendedName>
        <fullName evidence="1">RNA helicase</fullName>
        <ecNumber evidence="1">3.6.4.13</ecNumber>
    </recommendedName>
</protein>
<dbReference type="PROSITE" id="PS51194">
    <property type="entry name" value="HELICASE_CTER"/>
    <property type="match status" value="1"/>
</dbReference>
<dbReference type="PROSITE" id="PS51195">
    <property type="entry name" value="Q_MOTIF"/>
    <property type="match status" value="1"/>
</dbReference>
<dbReference type="InterPro" id="IPR027417">
    <property type="entry name" value="P-loop_NTPase"/>
</dbReference>